<name>A0A914E0X4_9BILA</name>
<dbReference type="WBParaSite" id="ACRNAN_scaffold5027.g20430.t1">
    <property type="protein sequence ID" value="ACRNAN_scaffold5027.g20430.t1"/>
    <property type="gene ID" value="ACRNAN_scaffold5027.g20430"/>
</dbReference>
<accession>A0A914E0X4</accession>
<dbReference type="AlphaFoldDB" id="A0A914E0X4"/>
<reference evidence="2" key="1">
    <citation type="submission" date="2022-11" db="UniProtKB">
        <authorList>
            <consortium name="WormBaseParasite"/>
        </authorList>
    </citation>
    <scope>IDENTIFICATION</scope>
</reference>
<protein>
    <submittedName>
        <fullName evidence="2">Uncharacterized protein</fullName>
    </submittedName>
</protein>
<organism evidence="1 2">
    <name type="scientific">Acrobeloides nanus</name>
    <dbReference type="NCBI Taxonomy" id="290746"/>
    <lineage>
        <taxon>Eukaryota</taxon>
        <taxon>Metazoa</taxon>
        <taxon>Ecdysozoa</taxon>
        <taxon>Nematoda</taxon>
        <taxon>Chromadorea</taxon>
        <taxon>Rhabditida</taxon>
        <taxon>Tylenchina</taxon>
        <taxon>Cephalobomorpha</taxon>
        <taxon>Cephaloboidea</taxon>
        <taxon>Cephalobidae</taxon>
        <taxon>Acrobeloides</taxon>
    </lineage>
</organism>
<evidence type="ECO:0000313" key="2">
    <source>
        <dbReference type="WBParaSite" id="ACRNAN_scaffold5027.g20430.t1"/>
    </source>
</evidence>
<keyword evidence="1" id="KW-1185">Reference proteome</keyword>
<sequence length="276" mass="31519">MDSPVTFLERIFFLKDKKLTIERIFEVENLKFSGLRFERTWFGQTRIHLFSDELDDNLERIETSNSSLAMPIKSPDEKRARTKLRDLSRKSSLSHIYGITPKTKDSSHKEVEHLSYVPTTSNLTPRYLSFDEYIQDALIDHDADAELYVETIATRKDGNDLVTVGTQSSNDSNPSHLGILSVSKSIDLMNKSLPQDLSLNTEKSFDLTRNPSKPVYHHKKSLRFCTTLDKTNATINLSLSVKSNRSTLDMELTELTMDGGTVIWKKPKEVNSNKEN</sequence>
<evidence type="ECO:0000313" key="1">
    <source>
        <dbReference type="Proteomes" id="UP000887540"/>
    </source>
</evidence>
<proteinExistence type="predicted"/>
<dbReference type="Proteomes" id="UP000887540">
    <property type="component" value="Unplaced"/>
</dbReference>